<dbReference type="GO" id="GO:0046872">
    <property type="term" value="F:metal ion binding"/>
    <property type="evidence" value="ECO:0007669"/>
    <property type="project" value="UniProtKB-KW"/>
</dbReference>
<dbReference type="RefSeq" id="WP_172602262.1">
    <property type="nucleotide sequence ID" value="NZ_LR216287.1"/>
</dbReference>
<feature type="compositionally biased region" description="Basic and acidic residues" evidence="2">
    <location>
        <begin position="167"/>
        <end position="177"/>
    </location>
</feature>
<comment type="cofactor">
    <cofactor evidence="1">
        <name>a divalent metal cation</name>
        <dbReference type="ChEBI" id="CHEBI:60240"/>
    </cofactor>
</comment>
<feature type="region of interest" description="Disordered" evidence="2">
    <location>
        <begin position="167"/>
        <end position="200"/>
    </location>
</feature>
<dbReference type="CDD" id="cd00841">
    <property type="entry name" value="MPP_YfcE"/>
    <property type="match status" value="1"/>
</dbReference>
<dbReference type="Proteomes" id="UP000294299">
    <property type="component" value="Chromosome NFRAN"/>
</dbReference>
<protein>
    <recommendedName>
        <fullName evidence="1">Phosphoesterase</fullName>
        <ecNumber evidence="1">3.1.4.-</ecNumber>
    </recommendedName>
</protein>
<dbReference type="GeneID" id="39421558"/>
<comment type="similarity">
    <text evidence="1">Belongs to the metallophosphoesterase superfamily. YfcE family.</text>
</comment>
<dbReference type="NCBIfam" id="TIGR00040">
    <property type="entry name" value="yfcE"/>
    <property type="match status" value="1"/>
</dbReference>
<feature type="domain" description="Calcineurin-like phosphoesterase" evidence="3">
    <location>
        <begin position="1"/>
        <end position="145"/>
    </location>
</feature>
<evidence type="ECO:0000256" key="1">
    <source>
        <dbReference type="RuleBase" id="RU362039"/>
    </source>
</evidence>
<evidence type="ECO:0000259" key="3">
    <source>
        <dbReference type="Pfam" id="PF12850"/>
    </source>
</evidence>
<accession>A0A484IC45</accession>
<dbReference type="InterPro" id="IPR029052">
    <property type="entry name" value="Metallo-depent_PP-like"/>
</dbReference>
<gene>
    <name evidence="4" type="ORF">NFRAN_2338</name>
</gene>
<dbReference type="KEGG" id="nfn:NFRAN_2338"/>
<sequence>MKIGIISDTHDDIQNTRKAIEIFNMLKVDHVFHAGDYIYPGMIALFGELRQNTKFYGVRGNNDGELTGLINQFSKLENAYFLNEFGKVSIEGREVGIYHGTNLQLCNALIESQLFDLLILGHTHIKRMEKIGKTIVLNPGPLNTGFFPSSSNDLPSVIIYDPDYSDSEKNEVVKEKEEEGAEEGEAKEQYHARFIPIPRN</sequence>
<keyword evidence="1" id="KW-0479">Metal-binding</keyword>
<evidence type="ECO:0000313" key="4">
    <source>
        <dbReference type="EMBL" id="VFJ14660.1"/>
    </source>
</evidence>
<dbReference type="EMBL" id="LR216287">
    <property type="protein sequence ID" value="VFJ14660.1"/>
    <property type="molecule type" value="Genomic_DNA"/>
</dbReference>
<dbReference type="EC" id="3.1.4.-" evidence="1"/>
<proteinExistence type="inferred from homology"/>
<evidence type="ECO:0000313" key="5">
    <source>
        <dbReference type="Proteomes" id="UP000294299"/>
    </source>
</evidence>
<dbReference type="Pfam" id="PF12850">
    <property type="entry name" value="Metallophos_2"/>
    <property type="match status" value="1"/>
</dbReference>
<dbReference type="InterPro" id="IPR000979">
    <property type="entry name" value="Phosphodiesterase_MJ0936/Vps29"/>
</dbReference>
<dbReference type="OrthoDB" id="9959at2157"/>
<evidence type="ECO:0000256" key="2">
    <source>
        <dbReference type="SAM" id="MobiDB-lite"/>
    </source>
</evidence>
<keyword evidence="4" id="KW-0378">Hydrolase</keyword>
<dbReference type="PANTHER" id="PTHR43165">
    <property type="entry name" value="METALLOPHOSPHOESTERASE"/>
    <property type="match status" value="1"/>
</dbReference>
<dbReference type="PANTHER" id="PTHR43165:SF1">
    <property type="entry name" value="PHOSPHODIESTERASE MJ0936"/>
    <property type="match status" value="1"/>
</dbReference>
<dbReference type="AlphaFoldDB" id="A0A484IC45"/>
<dbReference type="InterPro" id="IPR024654">
    <property type="entry name" value="Calcineurin-like_PHP_lpxH"/>
</dbReference>
<name>A0A484IC45_9ARCH</name>
<organism evidence="4 5">
    <name type="scientific">Candidatus Nitrosocosmicus franklandianus</name>
    <dbReference type="NCBI Taxonomy" id="1798806"/>
    <lineage>
        <taxon>Archaea</taxon>
        <taxon>Nitrososphaerota</taxon>
        <taxon>Nitrososphaeria</taxon>
        <taxon>Nitrososphaerales</taxon>
        <taxon>Nitrososphaeraceae</taxon>
        <taxon>Candidatus Nitrosocosmicus</taxon>
    </lineage>
</organism>
<dbReference type="SUPFAM" id="SSF56300">
    <property type="entry name" value="Metallo-dependent phosphatases"/>
    <property type="match status" value="1"/>
</dbReference>
<dbReference type="InterPro" id="IPR041802">
    <property type="entry name" value="MPP_YfcE"/>
</dbReference>
<keyword evidence="5" id="KW-1185">Reference proteome</keyword>
<dbReference type="InterPro" id="IPR053193">
    <property type="entry name" value="MetalloPDE_YfcE-like"/>
</dbReference>
<dbReference type="Gene3D" id="3.60.21.10">
    <property type="match status" value="1"/>
</dbReference>
<reference evidence="4 5" key="1">
    <citation type="submission" date="2019-02" db="EMBL/GenBank/DDBJ databases">
        <authorList>
            <person name="Lehtovirta-Morley E L."/>
        </authorList>
    </citation>
    <scope>NUCLEOTIDE SEQUENCE [LARGE SCALE GENOMIC DNA]</scope>
    <source>
        <strain evidence="4">NFRAN1</strain>
    </source>
</reference>
<dbReference type="GO" id="GO:0016787">
    <property type="term" value="F:hydrolase activity"/>
    <property type="evidence" value="ECO:0007669"/>
    <property type="project" value="UniProtKB-UniRule"/>
</dbReference>